<dbReference type="InterPro" id="IPR002999">
    <property type="entry name" value="Tudor"/>
</dbReference>
<feature type="non-terminal residue" evidence="2">
    <location>
        <position position="1"/>
    </location>
</feature>
<accession>A0A813W535</accession>
<evidence type="ECO:0000259" key="1">
    <source>
        <dbReference type="PROSITE" id="PS50304"/>
    </source>
</evidence>
<name>A0A813W535_9BILA</name>
<dbReference type="SUPFAM" id="SSF63748">
    <property type="entry name" value="Tudor/PWWP/MBT"/>
    <property type="match status" value="1"/>
</dbReference>
<protein>
    <recommendedName>
        <fullName evidence="1">Tudor domain-containing protein</fullName>
    </recommendedName>
</protein>
<keyword evidence="3" id="KW-1185">Reference proteome</keyword>
<gene>
    <name evidence="2" type="ORF">OXX778_LOCUS9022</name>
</gene>
<dbReference type="Gene3D" id="2.40.50.90">
    <property type="match status" value="1"/>
</dbReference>
<evidence type="ECO:0000313" key="3">
    <source>
        <dbReference type="Proteomes" id="UP000663879"/>
    </source>
</evidence>
<organism evidence="2 3">
    <name type="scientific">Brachionus calyciflorus</name>
    <dbReference type="NCBI Taxonomy" id="104777"/>
    <lineage>
        <taxon>Eukaryota</taxon>
        <taxon>Metazoa</taxon>
        <taxon>Spiralia</taxon>
        <taxon>Gnathifera</taxon>
        <taxon>Rotifera</taxon>
        <taxon>Eurotatoria</taxon>
        <taxon>Monogononta</taxon>
        <taxon>Pseudotrocha</taxon>
        <taxon>Ploima</taxon>
        <taxon>Brachionidae</taxon>
        <taxon>Brachionus</taxon>
    </lineage>
</organism>
<reference evidence="2" key="1">
    <citation type="submission" date="2021-02" db="EMBL/GenBank/DDBJ databases">
        <authorList>
            <person name="Nowell W R."/>
        </authorList>
    </citation>
    <scope>NUCLEOTIDE SEQUENCE</scope>
    <source>
        <strain evidence="2">Ploen Becks lab</strain>
    </source>
</reference>
<dbReference type="PROSITE" id="PS50304">
    <property type="entry name" value="TUDOR"/>
    <property type="match status" value="1"/>
</dbReference>
<dbReference type="Pfam" id="PF00567">
    <property type="entry name" value="TUDOR"/>
    <property type="match status" value="1"/>
</dbReference>
<evidence type="ECO:0000313" key="2">
    <source>
        <dbReference type="EMBL" id="CAF0852517.1"/>
    </source>
</evidence>
<dbReference type="AlphaFoldDB" id="A0A813W535"/>
<dbReference type="EMBL" id="CAJNOC010001297">
    <property type="protein sequence ID" value="CAF0852517.1"/>
    <property type="molecule type" value="Genomic_DNA"/>
</dbReference>
<sequence>DLRVELVFIDYGNRARRNFKDLFYLSDDLKEYPCQALECKILNVKPSLLQNPTGVWTKKSTHTFDKLISDEKYDFFEIFVHGLDENLAYINLFATTKNGTRDDFTNLLVKNGCADQMNKTEIDLNLSKQYNKQHHNDLFYITSRDSDYMPSRPCYTNQETELRRNNQTKQSKFRNKYYDGGVGVNETNGPDDLRMSLLSINSDSPKGDVDYDENDESSYDGYIELRGPYSPLECSYHSILNVGQSKKVRVERDSINYVTLDDDPTNESTRLMIAQEVTLNQQGNTMILRKTCLMPKLPGLPTICTLLFAPTVEFRTDRRETIYTGALCGLGYDDSSKVPIYTDNDIEMAFDIKIDANDITMINSVRMAINMVIGNEKEVQTWTNEEKNLRLLQQRACEKLLRLILRNREIIEPQYFSRPYKWNQVDKSHLVDPLQMENSSLIVNDGYYTHHKAVLLNEPDN</sequence>
<proteinExistence type="predicted"/>
<dbReference type="OrthoDB" id="66977at2759"/>
<comment type="caution">
    <text evidence="2">The sequence shown here is derived from an EMBL/GenBank/DDBJ whole genome shotgun (WGS) entry which is preliminary data.</text>
</comment>
<dbReference type="InterPro" id="IPR035437">
    <property type="entry name" value="SNase_OB-fold_sf"/>
</dbReference>
<feature type="domain" description="Tudor" evidence="1">
    <location>
        <begin position="1"/>
        <end position="32"/>
    </location>
</feature>
<dbReference type="Proteomes" id="UP000663879">
    <property type="component" value="Unassembled WGS sequence"/>
</dbReference>